<dbReference type="GO" id="GO:0006644">
    <property type="term" value="P:phospholipid metabolic process"/>
    <property type="evidence" value="ECO:0007669"/>
    <property type="project" value="InterPro"/>
</dbReference>
<dbReference type="EMBL" id="QGMK01000757">
    <property type="protein sequence ID" value="TVY78476.1"/>
    <property type="molecule type" value="Genomic_DNA"/>
</dbReference>
<evidence type="ECO:0000256" key="3">
    <source>
        <dbReference type="ARBA" id="ARBA00022692"/>
    </source>
</evidence>
<evidence type="ECO:0000256" key="2">
    <source>
        <dbReference type="ARBA" id="ARBA00008816"/>
    </source>
</evidence>
<dbReference type="SMART" id="SM00014">
    <property type="entry name" value="acidPPc"/>
    <property type="match status" value="1"/>
</dbReference>
<comment type="subcellular location">
    <subcellularLocation>
        <location evidence="1">Membrane</location>
        <topology evidence="1">Multi-pass membrane protein</topology>
    </subcellularLocation>
</comment>
<comment type="caution">
    <text evidence="9">The sequence shown here is derived from an EMBL/GenBank/DDBJ whole genome shotgun (WGS) entry which is preliminary data.</text>
</comment>
<reference evidence="9 10" key="1">
    <citation type="submission" date="2018-05" db="EMBL/GenBank/DDBJ databases">
        <title>Genome sequencing and assembly of the regulated plant pathogen Lachnellula willkommii and related sister species for the development of diagnostic species identification markers.</title>
        <authorList>
            <person name="Giroux E."/>
            <person name="Bilodeau G."/>
        </authorList>
    </citation>
    <scope>NUCLEOTIDE SEQUENCE [LARGE SCALE GENOMIC DNA]</scope>
    <source>
        <strain evidence="9 10">CBS 268.59</strain>
    </source>
</reference>
<dbReference type="CDD" id="cd03390">
    <property type="entry name" value="PAP2_containing_1_like"/>
    <property type="match status" value="1"/>
</dbReference>
<dbReference type="InterPro" id="IPR000326">
    <property type="entry name" value="PAP2/HPO"/>
</dbReference>
<dbReference type="InterPro" id="IPR036938">
    <property type="entry name" value="PAP2/HPO_sf"/>
</dbReference>
<evidence type="ECO:0000256" key="5">
    <source>
        <dbReference type="ARBA" id="ARBA00023136"/>
    </source>
</evidence>
<dbReference type="InterPro" id="IPR043216">
    <property type="entry name" value="PAP-like"/>
</dbReference>
<dbReference type="FunFam" id="1.20.144.10:FF:000042">
    <property type="entry name" value="PAP2 domain protein"/>
    <property type="match status" value="1"/>
</dbReference>
<dbReference type="AlphaFoldDB" id="A0A8T9CB35"/>
<keyword evidence="10" id="KW-1185">Reference proteome</keyword>
<evidence type="ECO:0000256" key="1">
    <source>
        <dbReference type="ARBA" id="ARBA00004141"/>
    </source>
</evidence>
<keyword evidence="4 7" id="KW-1133">Transmembrane helix</keyword>
<feature type="domain" description="Phosphatidic acid phosphatase type 2/haloperoxidase" evidence="8">
    <location>
        <begin position="118"/>
        <end position="242"/>
    </location>
</feature>
<feature type="transmembrane region" description="Helical" evidence="7">
    <location>
        <begin position="111"/>
        <end position="130"/>
    </location>
</feature>
<dbReference type="Proteomes" id="UP000469558">
    <property type="component" value="Unassembled WGS sequence"/>
</dbReference>
<dbReference type="GO" id="GO:0016020">
    <property type="term" value="C:membrane"/>
    <property type="evidence" value="ECO:0007669"/>
    <property type="project" value="UniProtKB-SubCell"/>
</dbReference>
<evidence type="ECO:0000256" key="4">
    <source>
        <dbReference type="ARBA" id="ARBA00022989"/>
    </source>
</evidence>
<dbReference type="Gene3D" id="1.20.144.10">
    <property type="entry name" value="Phosphatidic acid phosphatase type 2/haloperoxidase"/>
    <property type="match status" value="1"/>
</dbReference>
<comment type="similarity">
    <text evidence="2">Belongs to the PA-phosphatase related phosphoesterase family.</text>
</comment>
<evidence type="ECO:0000259" key="8">
    <source>
        <dbReference type="SMART" id="SM00014"/>
    </source>
</evidence>
<feature type="transmembrane region" description="Helical" evidence="7">
    <location>
        <begin position="69"/>
        <end position="91"/>
    </location>
</feature>
<organism evidence="9 10">
    <name type="scientific">Lachnellula suecica</name>
    <dbReference type="NCBI Taxonomy" id="602035"/>
    <lineage>
        <taxon>Eukaryota</taxon>
        <taxon>Fungi</taxon>
        <taxon>Dikarya</taxon>
        <taxon>Ascomycota</taxon>
        <taxon>Pezizomycotina</taxon>
        <taxon>Leotiomycetes</taxon>
        <taxon>Helotiales</taxon>
        <taxon>Lachnaceae</taxon>
        <taxon>Lachnellula</taxon>
    </lineage>
</organism>
<proteinExistence type="inferred from homology"/>
<dbReference type="PANTHER" id="PTHR10165">
    <property type="entry name" value="LIPID PHOSPHATE PHOSPHATASE"/>
    <property type="match status" value="1"/>
</dbReference>
<feature type="transmembrane region" description="Helical" evidence="7">
    <location>
        <begin position="20"/>
        <end position="42"/>
    </location>
</feature>
<dbReference type="Pfam" id="PF01569">
    <property type="entry name" value="PAP2"/>
    <property type="match status" value="1"/>
</dbReference>
<name>A0A8T9CB35_9HELO</name>
<keyword evidence="5 7" id="KW-0472">Membrane</keyword>
<dbReference type="SUPFAM" id="SSF48317">
    <property type="entry name" value="Acid phosphatase/Vanadium-dependent haloperoxidase"/>
    <property type="match status" value="1"/>
</dbReference>
<dbReference type="GO" id="GO:0008195">
    <property type="term" value="F:phosphatidate phosphatase activity"/>
    <property type="evidence" value="ECO:0007669"/>
    <property type="project" value="TreeGrafter"/>
</dbReference>
<evidence type="ECO:0000313" key="9">
    <source>
        <dbReference type="EMBL" id="TVY78476.1"/>
    </source>
</evidence>
<evidence type="ECO:0000313" key="10">
    <source>
        <dbReference type="Proteomes" id="UP000469558"/>
    </source>
</evidence>
<feature type="transmembrane region" description="Helical" evidence="7">
    <location>
        <begin position="287"/>
        <end position="304"/>
    </location>
</feature>
<evidence type="ECO:0000256" key="6">
    <source>
        <dbReference type="SAM" id="MobiDB-lite"/>
    </source>
</evidence>
<evidence type="ECO:0000256" key="7">
    <source>
        <dbReference type="SAM" id="Phobius"/>
    </source>
</evidence>
<accession>A0A8T9CB35</accession>
<gene>
    <name evidence="9" type="primary">dpp1</name>
    <name evidence="9" type="ORF">LSUE1_G005948</name>
</gene>
<dbReference type="OrthoDB" id="8907274at2759"/>
<sequence length="405" mass="43772">MRHNLRSRANPGRISVALALSYVFDWVVIILAAGIGAAFAIIEPNKRPFSLADPNISFPYVHKEKVSTALLGVSALVAPAAIIFLVSVLLVPGPTVSKTTPKSLIWQRKLWEWHTGWLGLALSQAASFLITSGMKNLFGKPRPDLLSRCNPDLSNIALHAVGGLVNVPEGVALVSHTICQNTDKSVMDDGFRSFPSGHASFAAGGLIYLSLYLASKLATTIPFLPPRAYGQDESHFSAFPSRAAREAAETARTTIQNDKSYSDHLTEPSGHNDAVIASRNQAAAPPVYLLAIAVIPWFASIYIASTRWSDFRHHGFDILFGYIIGTVTSIFAFRYYHLPIAQGAGWSWGPRSRERSFWAGIGVGNYAGTLPSHSEAADADLEPGPPLRRATNDVSYAGQPGEIPL</sequence>
<keyword evidence="3 7" id="KW-0812">Transmembrane</keyword>
<protein>
    <submittedName>
        <fullName evidence="9">Putative diacylglycerol pyrophosphate phosphatase</fullName>
    </submittedName>
</protein>
<dbReference type="PANTHER" id="PTHR10165:SF154">
    <property type="entry name" value="PAP2 DOMAIN PROTEIN (AFU_ORTHOLOGUE AFUA_1G09730)"/>
    <property type="match status" value="1"/>
</dbReference>
<dbReference type="GO" id="GO:0046839">
    <property type="term" value="P:phospholipid dephosphorylation"/>
    <property type="evidence" value="ECO:0007669"/>
    <property type="project" value="TreeGrafter"/>
</dbReference>
<feature type="region of interest" description="Disordered" evidence="6">
    <location>
        <begin position="375"/>
        <end position="405"/>
    </location>
</feature>
<feature type="transmembrane region" description="Helical" evidence="7">
    <location>
        <begin position="316"/>
        <end position="336"/>
    </location>
</feature>